<name>A0A0C3CE95_OIDMZ</name>
<dbReference type="OrthoDB" id="3535423at2759"/>
<reference evidence="1 2" key="1">
    <citation type="submission" date="2014-04" db="EMBL/GenBank/DDBJ databases">
        <authorList>
            <consortium name="DOE Joint Genome Institute"/>
            <person name="Kuo A."/>
            <person name="Martino E."/>
            <person name="Perotto S."/>
            <person name="Kohler A."/>
            <person name="Nagy L.G."/>
            <person name="Floudas D."/>
            <person name="Copeland A."/>
            <person name="Barry K.W."/>
            <person name="Cichocki N."/>
            <person name="Veneault-Fourrey C."/>
            <person name="LaButti K."/>
            <person name="Lindquist E.A."/>
            <person name="Lipzen A."/>
            <person name="Lundell T."/>
            <person name="Morin E."/>
            <person name="Murat C."/>
            <person name="Sun H."/>
            <person name="Tunlid A."/>
            <person name="Henrissat B."/>
            <person name="Grigoriev I.V."/>
            <person name="Hibbett D.S."/>
            <person name="Martin F."/>
            <person name="Nordberg H.P."/>
            <person name="Cantor M.N."/>
            <person name="Hua S.X."/>
        </authorList>
    </citation>
    <scope>NUCLEOTIDE SEQUENCE [LARGE SCALE GENOMIC DNA]</scope>
    <source>
        <strain evidence="1 2">Zn</strain>
    </source>
</reference>
<dbReference type="Proteomes" id="UP000054321">
    <property type="component" value="Unassembled WGS sequence"/>
</dbReference>
<evidence type="ECO:0000313" key="1">
    <source>
        <dbReference type="EMBL" id="KIM97228.1"/>
    </source>
</evidence>
<organism evidence="1 2">
    <name type="scientific">Oidiodendron maius (strain Zn)</name>
    <dbReference type="NCBI Taxonomy" id="913774"/>
    <lineage>
        <taxon>Eukaryota</taxon>
        <taxon>Fungi</taxon>
        <taxon>Dikarya</taxon>
        <taxon>Ascomycota</taxon>
        <taxon>Pezizomycotina</taxon>
        <taxon>Leotiomycetes</taxon>
        <taxon>Leotiomycetes incertae sedis</taxon>
        <taxon>Myxotrichaceae</taxon>
        <taxon>Oidiodendron</taxon>
    </lineage>
</organism>
<reference evidence="2" key="2">
    <citation type="submission" date="2015-01" db="EMBL/GenBank/DDBJ databases">
        <title>Evolutionary Origins and Diversification of the Mycorrhizal Mutualists.</title>
        <authorList>
            <consortium name="DOE Joint Genome Institute"/>
            <consortium name="Mycorrhizal Genomics Consortium"/>
            <person name="Kohler A."/>
            <person name="Kuo A."/>
            <person name="Nagy L.G."/>
            <person name="Floudas D."/>
            <person name="Copeland A."/>
            <person name="Barry K.W."/>
            <person name="Cichocki N."/>
            <person name="Veneault-Fourrey C."/>
            <person name="LaButti K."/>
            <person name="Lindquist E.A."/>
            <person name="Lipzen A."/>
            <person name="Lundell T."/>
            <person name="Morin E."/>
            <person name="Murat C."/>
            <person name="Riley R."/>
            <person name="Ohm R."/>
            <person name="Sun H."/>
            <person name="Tunlid A."/>
            <person name="Henrissat B."/>
            <person name="Grigoriev I.V."/>
            <person name="Hibbett D.S."/>
            <person name="Martin F."/>
        </authorList>
    </citation>
    <scope>NUCLEOTIDE SEQUENCE [LARGE SCALE GENOMIC DNA]</scope>
    <source>
        <strain evidence="2">Zn</strain>
    </source>
</reference>
<dbReference type="AlphaFoldDB" id="A0A0C3CE95"/>
<accession>A0A0C3CE95</accession>
<dbReference type="EMBL" id="KN832882">
    <property type="protein sequence ID" value="KIM97228.1"/>
    <property type="molecule type" value="Genomic_DNA"/>
</dbReference>
<gene>
    <name evidence="1" type="ORF">OIDMADRAFT_20474</name>
</gene>
<dbReference type="HOGENOM" id="CLU_071330_0_1_1"/>
<dbReference type="InterPro" id="IPR036291">
    <property type="entry name" value="NAD(P)-bd_dom_sf"/>
</dbReference>
<proteinExistence type="predicted"/>
<protein>
    <submittedName>
        <fullName evidence="1">Uncharacterized protein</fullName>
    </submittedName>
</protein>
<sequence length="228" mass="25342">MRVILTGSTGYIGNAILQQCLSNLTITSITALSRHDLAITDPKLEVIHHSDFSFYPPELISKLSTADACIYCLGTNIPIKPLELNRTINFDYALATTRMFASLQERTKKSFRFVYLSGALPEKDPKKKLWFVAENRHMRGELENSLLEFGKEKENTGFEVFIVRPGFVQAKDAQVKARILELVGFKTIVIQDLAASMVDIALKGYSEALVENEVLISIGRKVALGSSG</sequence>
<keyword evidence="2" id="KW-1185">Reference proteome</keyword>
<dbReference type="SUPFAM" id="SSF51735">
    <property type="entry name" value="NAD(P)-binding Rossmann-fold domains"/>
    <property type="match status" value="1"/>
</dbReference>
<dbReference type="Gene3D" id="3.40.50.720">
    <property type="entry name" value="NAD(P)-binding Rossmann-like Domain"/>
    <property type="match status" value="1"/>
</dbReference>
<dbReference type="InParanoid" id="A0A0C3CE95"/>
<dbReference type="PANTHER" id="PTHR14097">
    <property type="entry name" value="OXIDOREDUCTASE HTATIP2"/>
    <property type="match status" value="1"/>
</dbReference>
<dbReference type="PANTHER" id="PTHR14097:SF9">
    <property type="entry name" value="EPIMERASE, PUTATIVE (AFU_ORTHOLOGUE AFUA_8G07320)-RELATED"/>
    <property type="match status" value="1"/>
</dbReference>
<evidence type="ECO:0000313" key="2">
    <source>
        <dbReference type="Proteomes" id="UP000054321"/>
    </source>
</evidence>